<keyword evidence="2" id="KW-1185">Reference proteome</keyword>
<dbReference type="Proteomes" id="UP001239111">
    <property type="component" value="Chromosome 4"/>
</dbReference>
<dbReference type="EMBL" id="CM056744">
    <property type="protein sequence ID" value="KAJ8666850.1"/>
    <property type="molecule type" value="Genomic_DNA"/>
</dbReference>
<accession>A0ACC2N6M5</accession>
<comment type="caution">
    <text evidence="1">The sequence shown here is derived from an EMBL/GenBank/DDBJ whole genome shotgun (WGS) entry which is preliminary data.</text>
</comment>
<reference evidence="1" key="1">
    <citation type="submission" date="2023-04" db="EMBL/GenBank/DDBJ databases">
        <title>A chromosome-level genome assembly of the parasitoid wasp Eretmocerus hayati.</title>
        <authorList>
            <person name="Zhong Y."/>
            <person name="Liu S."/>
            <person name="Liu Y."/>
        </authorList>
    </citation>
    <scope>NUCLEOTIDE SEQUENCE</scope>
    <source>
        <strain evidence="1">ZJU_SS_LIU_2023</strain>
    </source>
</reference>
<protein>
    <submittedName>
        <fullName evidence="1">Uncharacterized protein</fullName>
    </submittedName>
</protein>
<gene>
    <name evidence="1" type="ORF">QAD02_008512</name>
</gene>
<evidence type="ECO:0000313" key="2">
    <source>
        <dbReference type="Proteomes" id="UP001239111"/>
    </source>
</evidence>
<sequence>MRAKIVVFHLLLVLIQSSDGLEFSAIGRGVKSFTAGAKGLISDRTDQNCLGLPKVMEEKLQRAFTKEAKPEDVQFYFHSRRSRNGVTVRVENTSSLDNLDYNVGKDTAFITHGFWSSGKEDWVKNMTNALLRLSDMNVVVVDWEKGSHTLNYASASLSTRIVGAQIAKLLGLIDTKVSESNEIILRRGKLHLIGHSLGSHISAHAAFLIKTSLKWSVDRITGLDPAQPCFTSANESLKLDREDADFVDVIHTNANRILLGGLGLQKPLGHIDFYPNGGKIQLGCGTTSESNSFWSSFTHVLKFPVDEVKKAVCSHGRSYEFFTDSINVKMSRKCDYYGYKWDRSNRNVRSLISRNCEQSQCPKMGIEAADYKGLQSDIFYVPTGDKAPYCQYTKENVASMERQLNQDEEVENSFVIKTASMLTG</sequence>
<evidence type="ECO:0000313" key="1">
    <source>
        <dbReference type="EMBL" id="KAJ8666850.1"/>
    </source>
</evidence>
<name>A0ACC2N6M5_9HYME</name>
<proteinExistence type="predicted"/>
<organism evidence="1 2">
    <name type="scientific">Eretmocerus hayati</name>
    <dbReference type="NCBI Taxonomy" id="131215"/>
    <lineage>
        <taxon>Eukaryota</taxon>
        <taxon>Metazoa</taxon>
        <taxon>Ecdysozoa</taxon>
        <taxon>Arthropoda</taxon>
        <taxon>Hexapoda</taxon>
        <taxon>Insecta</taxon>
        <taxon>Pterygota</taxon>
        <taxon>Neoptera</taxon>
        <taxon>Endopterygota</taxon>
        <taxon>Hymenoptera</taxon>
        <taxon>Apocrita</taxon>
        <taxon>Proctotrupomorpha</taxon>
        <taxon>Chalcidoidea</taxon>
        <taxon>Aphelinidae</taxon>
        <taxon>Aphelininae</taxon>
        <taxon>Eretmocerus</taxon>
    </lineage>
</organism>